<dbReference type="PROSITE" id="PS51257">
    <property type="entry name" value="PROKAR_LIPOPROTEIN"/>
    <property type="match status" value="1"/>
</dbReference>
<name>X1RC97_9ZZZZ</name>
<reference evidence="2" key="1">
    <citation type="journal article" date="2014" name="Front. Microbiol.">
        <title>High frequency of phylogenetically diverse reductive dehalogenase-homologous genes in deep subseafloor sedimentary metagenomes.</title>
        <authorList>
            <person name="Kawai M."/>
            <person name="Futagami T."/>
            <person name="Toyoda A."/>
            <person name="Takaki Y."/>
            <person name="Nishi S."/>
            <person name="Hori S."/>
            <person name="Arai W."/>
            <person name="Tsubouchi T."/>
            <person name="Morono Y."/>
            <person name="Uchiyama I."/>
            <person name="Ito T."/>
            <person name="Fujiyama A."/>
            <person name="Inagaki F."/>
            <person name="Takami H."/>
        </authorList>
    </citation>
    <scope>NUCLEOTIDE SEQUENCE</scope>
    <source>
        <strain evidence="2">Expedition CK06-06</strain>
    </source>
</reference>
<sequence>MELAGKIFLGAFTLIFACIIAGFISAWWETRQRDKDKKG</sequence>
<protein>
    <submittedName>
        <fullName evidence="2">Uncharacterized protein</fullName>
    </submittedName>
</protein>
<dbReference type="EMBL" id="BARW01007946">
    <property type="protein sequence ID" value="GAI78372.1"/>
    <property type="molecule type" value="Genomic_DNA"/>
</dbReference>
<comment type="caution">
    <text evidence="2">The sequence shown here is derived from an EMBL/GenBank/DDBJ whole genome shotgun (WGS) entry which is preliminary data.</text>
</comment>
<keyword evidence="1" id="KW-0812">Transmembrane</keyword>
<feature type="transmembrane region" description="Helical" evidence="1">
    <location>
        <begin position="6"/>
        <end position="28"/>
    </location>
</feature>
<keyword evidence="1" id="KW-1133">Transmembrane helix</keyword>
<accession>X1RC97</accession>
<evidence type="ECO:0000313" key="2">
    <source>
        <dbReference type="EMBL" id="GAI78372.1"/>
    </source>
</evidence>
<evidence type="ECO:0000256" key="1">
    <source>
        <dbReference type="SAM" id="Phobius"/>
    </source>
</evidence>
<proteinExistence type="predicted"/>
<dbReference type="AlphaFoldDB" id="X1RC97"/>
<gene>
    <name evidence="2" type="ORF">S12H4_16434</name>
</gene>
<organism evidence="2">
    <name type="scientific">marine sediment metagenome</name>
    <dbReference type="NCBI Taxonomy" id="412755"/>
    <lineage>
        <taxon>unclassified sequences</taxon>
        <taxon>metagenomes</taxon>
        <taxon>ecological metagenomes</taxon>
    </lineage>
</organism>
<keyword evidence="1" id="KW-0472">Membrane</keyword>